<sequence length="106" mass="11536">MYFCLFFCTPFIWLLPVCICTGSGGNKLGRCSLLLSVSSCCTVLNQDAHQPTSPNIPFTKLIALQLKNKLQLSRCLPLATLPINANICPRTAISTSCKLSGQRKTS</sequence>
<feature type="signal peptide" evidence="1">
    <location>
        <begin position="1"/>
        <end position="25"/>
    </location>
</feature>
<keyword evidence="1" id="KW-0732">Signal</keyword>
<feature type="chain" id="PRO_5025375113" evidence="1">
    <location>
        <begin position="26"/>
        <end position="106"/>
    </location>
</feature>
<protein>
    <submittedName>
        <fullName evidence="2">Putative secreted protein</fullName>
    </submittedName>
</protein>
<dbReference type="AlphaFoldDB" id="A0A6B0UBW3"/>
<accession>A0A6B0UBW3</accession>
<name>A0A6B0UBW3_IXORI</name>
<dbReference type="EMBL" id="GIFC01007115">
    <property type="protein sequence ID" value="MXU89198.1"/>
    <property type="molecule type" value="Transcribed_RNA"/>
</dbReference>
<organism evidence="2">
    <name type="scientific">Ixodes ricinus</name>
    <name type="common">Common tick</name>
    <name type="synonym">Acarus ricinus</name>
    <dbReference type="NCBI Taxonomy" id="34613"/>
    <lineage>
        <taxon>Eukaryota</taxon>
        <taxon>Metazoa</taxon>
        <taxon>Ecdysozoa</taxon>
        <taxon>Arthropoda</taxon>
        <taxon>Chelicerata</taxon>
        <taxon>Arachnida</taxon>
        <taxon>Acari</taxon>
        <taxon>Parasitiformes</taxon>
        <taxon>Ixodida</taxon>
        <taxon>Ixodoidea</taxon>
        <taxon>Ixodidae</taxon>
        <taxon>Ixodinae</taxon>
        <taxon>Ixodes</taxon>
    </lineage>
</organism>
<reference evidence="2" key="1">
    <citation type="submission" date="2019-12" db="EMBL/GenBank/DDBJ databases">
        <title>An insight into the sialome of adult female Ixodes ricinus ticks feeding for 6 days.</title>
        <authorList>
            <person name="Perner J."/>
            <person name="Ribeiro J.M.C."/>
        </authorList>
    </citation>
    <scope>NUCLEOTIDE SEQUENCE</scope>
    <source>
        <strain evidence="2">Semi-engorged</strain>
        <tissue evidence="2">Salivary glands</tissue>
    </source>
</reference>
<evidence type="ECO:0000313" key="2">
    <source>
        <dbReference type="EMBL" id="MXU89198.1"/>
    </source>
</evidence>
<evidence type="ECO:0000256" key="1">
    <source>
        <dbReference type="SAM" id="SignalP"/>
    </source>
</evidence>
<proteinExistence type="predicted"/>